<dbReference type="PANTHER" id="PTHR24058:SF124">
    <property type="entry name" value="PROTEIN KINASE SUPERFAMILY PROTEIN"/>
    <property type="match status" value="1"/>
</dbReference>
<dbReference type="InterPro" id="IPR011009">
    <property type="entry name" value="Kinase-like_dom_sf"/>
</dbReference>
<keyword evidence="1" id="KW-0723">Serine/threonine-protein kinase</keyword>
<organism evidence="8 9">
    <name type="scientific">Amorphotheca resinae ATCC 22711</name>
    <dbReference type="NCBI Taxonomy" id="857342"/>
    <lineage>
        <taxon>Eukaryota</taxon>
        <taxon>Fungi</taxon>
        <taxon>Dikarya</taxon>
        <taxon>Ascomycota</taxon>
        <taxon>Pezizomycotina</taxon>
        <taxon>Leotiomycetes</taxon>
        <taxon>Helotiales</taxon>
        <taxon>Amorphothecaceae</taxon>
        <taxon>Amorphotheca</taxon>
    </lineage>
</organism>
<dbReference type="GeneID" id="36574546"/>
<protein>
    <recommendedName>
        <fullName evidence="7">Protein kinase domain-containing protein</fullName>
    </recommendedName>
</protein>
<evidence type="ECO:0000313" key="9">
    <source>
        <dbReference type="Proteomes" id="UP000241818"/>
    </source>
</evidence>
<dbReference type="PROSITE" id="PS50011">
    <property type="entry name" value="PROTEIN_KINASE_DOM"/>
    <property type="match status" value="1"/>
</dbReference>
<dbReference type="SMART" id="SM00220">
    <property type="entry name" value="S_TKc"/>
    <property type="match status" value="1"/>
</dbReference>
<dbReference type="PANTHER" id="PTHR24058">
    <property type="entry name" value="DUAL SPECIFICITY PROTEIN KINASE"/>
    <property type="match status" value="1"/>
</dbReference>
<name>A0A2T3B565_AMORE</name>
<dbReference type="Pfam" id="PF00069">
    <property type="entry name" value="Pkinase"/>
    <property type="match status" value="1"/>
</dbReference>
<dbReference type="RefSeq" id="XP_024722059.1">
    <property type="nucleotide sequence ID" value="XM_024866465.1"/>
</dbReference>
<gene>
    <name evidence="8" type="ORF">M430DRAFT_33972</name>
</gene>
<dbReference type="InParanoid" id="A0A2T3B565"/>
<evidence type="ECO:0000259" key="7">
    <source>
        <dbReference type="PROSITE" id="PS50011"/>
    </source>
</evidence>
<proteinExistence type="predicted"/>
<dbReference type="EMBL" id="KZ679009">
    <property type="protein sequence ID" value="PSS21904.1"/>
    <property type="molecule type" value="Genomic_DNA"/>
</dbReference>
<evidence type="ECO:0000256" key="6">
    <source>
        <dbReference type="SAM" id="MobiDB-lite"/>
    </source>
</evidence>
<dbReference type="InterPro" id="IPR000719">
    <property type="entry name" value="Prot_kinase_dom"/>
</dbReference>
<evidence type="ECO:0000256" key="3">
    <source>
        <dbReference type="ARBA" id="ARBA00022741"/>
    </source>
</evidence>
<keyword evidence="2" id="KW-0808">Transferase</keyword>
<dbReference type="SUPFAM" id="SSF56112">
    <property type="entry name" value="Protein kinase-like (PK-like)"/>
    <property type="match status" value="1"/>
</dbReference>
<keyword evidence="5" id="KW-0067">ATP-binding</keyword>
<dbReference type="GO" id="GO:0004674">
    <property type="term" value="F:protein serine/threonine kinase activity"/>
    <property type="evidence" value="ECO:0007669"/>
    <property type="project" value="UniProtKB-KW"/>
</dbReference>
<evidence type="ECO:0000256" key="4">
    <source>
        <dbReference type="ARBA" id="ARBA00022777"/>
    </source>
</evidence>
<accession>A0A2T3B565</accession>
<evidence type="ECO:0000256" key="2">
    <source>
        <dbReference type="ARBA" id="ARBA00022679"/>
    </source>
</evidence>
<evidence type="ECO:0000256" key="1">
    <source>
        <dbReference type="ARBA" id="ARBA00022527"/>
    </source>
</evidence>
<evidence type="ECO:0000313" key="8">
    <source>
        <dbReference type="EMBL" id="PSS21904.1"/>
    </source>
</evidence>
<feature type="region of interest" description="Disordered" evidence="6">
    <location>
        <begin position="89"/>
        <end position="114"/>
    </location>
</feature>
<keyword evidence="3" id="KW-0547">Nucleotide-binding</keyword>
<reference evidence="8 9" key="1">
    <citation type="journal article" date="2018" name="New Phytol.">
        <title>Comparative genomics and transcriptomics depict ericoid mycorrhizal fungi as versatile saprotrophs and plant mutualists.</title>
        <authorList>
            <person name="Martino E."/>
            <person name="Morin E."/>
            <person name="Grelet G.A."/>
            <person name="Kuo A."/>
            <person name="Kohler A."/>
            <person name="Daghino S."/>
            <person name="Barry K.W."/>
            <person name="Cichocki N."/>
            <person name="Clum A."/>
            <person name="Dockter R.B."/>
            <person name="Hainaut M."/>
            <person name="Kuo R.C."/>
            <person name="LaButti K."/>
            <person name="Lindahl B.D."/>
            <person name="Lindquist E.A."/>
            <person name="Lipzen A."/>
            <person name="Khouja H.R."/>
            <person name="Magnuson J."/>
            <person name="Murat C."/>
            <person name="Ohm R.A."/>
            <person name="Singer S.W."/>
            <person name="Spatafora J.W."/>
            <person name="Wang M."/>
            <person name="Veneault-Fourrey C."/>
            <person name="Henrissat B."/>
            <person name="Grigoriev I.V."/>
            <person name="Martin F.M."/>
            <person name="Perotto S."/>
        </authorList>
    </citation>
    <scope>NUCLEOTIDE SEQUENCE [LARGE SCALE GENOMIC DNA]</scope>
    <source>
        <strain evidence="8 9">ATCC 22711</strain>
    </source>
</reference>
<sequence length="362" mass="39893">MALSIGQVLKGRTASYHITKVLKAPNVFQAKVIPFETHHQLTTQPVQLAVIKARLCGKPTDQYNRELHTYALPSVAQSAYIRAQLDLIGHDGNSPQEEHPSANNPGSQKDLLSRPQSQPQCMVFEWMDTDLWQLPSKPFRSGSPLPRLVARAVLEALIVFDSEDGAHADVNPNNIFVSGVDSASPIVKLGDLGVAVGSGSMPRRYQGLSIRAPEVWKNIGITPKADIWSLGVTLAHWIASKVIFGPSGKTIEGETEAFCIAKMMRLMGPLGEPEPSNQEIVDEFHIAQFLEQSTFVRPETGKEEQYVKIGSIREELEGIEGIEKGCVDFILSLLVVDHVKRPCAKEALQHPWLQAVIEDELD</sequence>
<dbReference type="GO" id="GO:0005524">
    <property type="term" value="F:ATP binding"/>
    <property type="evidence" value="ECO:0007669"/>
    <property type="project" value="UniProtKB-KW"/>
</dbReference>
<dbReference type="OrthoDB" id="5979581at2759"/>
<keyword evidence="9" id="KW-1185">Reference proteome</keyword>
<dbReference type="STRING" id="857342.A0A2T3B565"/>
<keyword evidence="4" id="KW-0418">Kinase</keyword>
<evidence type="ECO:0000256" key="5">
    <source>
        <dbReference type="ARBA" id="ARBA00022840"/>
    </source>
</evidence>
<dbReference type="AlphaFoldDB" id="A0A2T3B565"/>
<feature type="domain" description="Protein kinase" evidence="7">
    <location>
        <begin position="1"/>
        <end position="353"/>
    </location>
</feature>
<dbReference type="Gene3D" id="1.10.510.10">
    <property type="entry name" value="Transferase(Phosphotransferase) domain 1"/>
    <property type="match status" value="1"/>
</dbReference>
<dbReference type="InterPro" id="IPR050494">
    <property type="entry name" value="Ser_Thr_dual-spec_kinase"/>
</dbReference>
<dbReference type="Proteomes" id="UP000241818">
    <property type="component" value="Unassembled WGS sequence"/>
</dbReference>